<dbReference type="SUPFAM" id="SSF46626">
    <property type="entry name" value="Cytochrome c"/>
    <property type="match status" value="1"/>
</dbReference>
<dbReference type="Gene3D" id="1.10.760.10">
    <property type="entry name" value="Cytochrome c-like domain"/>
    <property type="match status" value="1"/>
</dbReference>
<evidence type="ECO:0000313" key="1">
    <source>
        <dbReference type="EMBL" id="WMW78642.1"/>
    </source>
</evidence>
<dbReference type="Proteomes" id="UP001180481">
    <property type="component" value="Chromosome"/>
</dbReference>
<dbReference type="PROSITE" id="PS51257">
    <property type="entry name" value="PROKAR_LIPOPROTEIN"/>
    <property type="match status" value="1"/>
</dbReference>
<name>A0ABY9REK1_9FLAO</name>
<organism evidence="1 2">
    <name type="scientific">Flavobacterium nakdongensis</name>
    <dbReference type="NCBI Taxonomy" id="3073563"/>
    <lineage>
        <taxon>Bacteria</taxon>
        <taxon>Pseudomonadati</taxon>
        <taxon>Bacteroidota</taxon>
        <taxon>Flavobacteriia</taxon>
        <taxon>Flavobacteriales</taxon>
        <taxon>Flavobacteriaceae</taxon>
        <taxon>Flavobacterium</taxon>
    </lineage>
</organism>
<gene>
    <name evidence="1" type="ORF">RF683_04145</name>
</gene>
<protein>
    <submittedName>
        <fullName evidence="1">Cytochrome c</fullName>
    </submittedName>
</protein>
<sequence>MQVKYLVASLALVVTIGCATKQQVTEVPKQQSIQVAGIPLSEGQYLYESKCGSCHELHSPSKFKTEEWKPILLDMQKKAKITDAQREQIFEYLIK</sequence>
<proteinExistence type="predicted"/>
<keyword evidence="2" id="KW-1185">Reference proteome</keyword>
<dbReference type="EMBL" id="CP133721">
    <property type="protein sequence ID" value="WMW78642.1"/>
    <property type="molecule type" value="Genomic_DNA"/>
</dbReference>
<dbReference type="RefSeq" id="WP_309532939.1">
    <property type="nucleotide sequence ID" value="NZ_CP133721.1"/>
</dbReference>
<accession>A0ABY9REK1</accession>
<dbReference type="Pfam" id="PF09626">
    <property type="entry name" value="DHC"/>
    <property type="match status" value="1"/>
</dbReference>
<evidence type="ECO:0000313" key="2">
    <source>
        <dbReference type="Proteomes" id="UP001180481"/>
    </source>
</evidence>
<dbReference type="InterPro" id="IPR018588">
    <property type="entry name" value="Dihaem_cytochrome-c"/>
</dbReference>
<reference evidence="1" key="1">
    <citation type="submission" date="2023-09" db="EMBL/GenBank/DDBJ databases">
        <title>Flavobacterium sp. 20NA77.7 isolated from freshwater.</title>
        <authorList>
            <person name="Le V."/>
            <person name="Ko S.-R."/>
            <person name="Ahn C.-Y."/>
            <person name="Oh H.-M."/>
        </authorList>
    </citation>
    <scope>NUCLEOTIDE SEQUENCE</scope>
    <source>
        <strain evidence="1">20NA77.7</strain>
    </source>
</reference>
<dbReference type="InterPro" id="IPR036909">
    <property type="entry name" value="Cyt_c-like_dom_sf"/>
</dbReference>